<evidence type="ECO:0000256" key="5">
    <source>
        <dbReference type="ARBA" id="ARBA00022989"/>
    </source>
</evidence>
<dbReference type="InterPro" id="IPR041916">
    <property type="entry name" value="Anti_sigma_zinc_sf"/>
</dbReference>
<evidence type="ECO:0000259" key="12">
    <source>
        <dbReference type="Pfam" id="PF10099"/>
    </source>
</evidence>
<dbReference type="AlphaFoldDB" id="A0A6N8FN37"/>
<evidence type="ECO:0000256" key="9">
    <source>
        <dbReference type="ARBA" id="ARBA00029829"/>
    </source>
</evidence>
<evidence type="ECO:0000256" key="6">
    <source>
        <dbReference type="ARBA" id="ARBA00023136"/>
    </source>
</evidence>
<feature type="domain" description="Putative zinc-finger" evidence="13">
    <location>
        <begin position="6"/>
        <end position="36"/>
    </location>
</feature>
<evidence type="ECO:0000313" key="15">
    <source>
        <dbReference type="Proteomes" id="UP000469125"/>
    </source>
</evidence>
<dbReference type="Proteomes" id="UP000469125">
    <property type="component" value="Unassembled WGS sequence"/>
</dbReference>
<evidence type="ECO:0000256" key="8">
    <source>
        <dbReference type="ARBA" id="ARBA00024438"/>
    </source>
</evidence>
<comment type="similarity">
    <text evidence="7">Belongs to the zinc-associated anti-sigma factor (ZAS) superfamily. Anti-sigma-W factor family.</text>
</comment>
<evidence type="ECO:0000256" key="1">
    <source>
        <dbReference type="ARBA" id="ARBA00004167"/>
    </source>
</evidence>
<feature type="transmembrane region" description="Helical" evidence="11">
    <location>
        <begin position="82"/>
        <end position="101"/>
    </location>
</feature>
<dbReference type="PANTHER" id="PTHR37461:SF1">
    <property type="entry name" value="ANTI-SIGMA-K FACTOR RSKA"/>
    <property type="match status" value="1"/>
</dbReference>
<proteinExistence type="inferred from homology"/>
<keyword evidence="5 11" id="KW-1133">Transmembrane helix</keyword>
<gene>
    <name evidence="14" type="ORF">GMD78_10225</name>
</gene>
<evidence type="ECO:0000256" key="2">
    <source>
        <dbReference type="ARBA" id="ARBA00004236"/>
    </source>
</evidence>
<dbReference type="Pfam" id="PF10099">
    <property type="entry name" value="RskA_C"/>
    <property type="match status" value="1"/>
</dbReference>
<reference evidence="14 15" key="1">
    <citation type="submission" date="2019-11" db="EMBL/GenBank/DDBJ databases">
        <authorList>
            <person name="Li X."/>
        </authorList>
    </citation>
    <scope>NUCLEOTIDE SEQUENCE [LARGE SCALE GENOMIC DNA]</scope>
    <source>
        <strain evidence="14 15">L9</strain>
    </source>
</reference>
<evidence type="ECO:0000256" key="4">
    <source>
        <dbReference type="ARBA" id="ARBA00022692"/>
    </source>
</evidence>
<keyword evidence="4 11" id="KW-0812">Transmembrane</keyword>
<comment type="subcellular location">
    <subcellularLocation>
        <location evidence="2">Cell membrane</location>
    </subcellularLocation>
    <subcellularLocation>
        <location evidence="1">Membrane</location>
        <topology evidence="1">Single-pass membrane protein</topology>
    </subcellularLocation>
</comment>
<accession>A0A6N8FN37</accession>
<sequence length="238" mass="27679">MKHINEELIIDYALGKVSQDQAKAIQKHLMTCDKCQHELNYWQQILSTDNQTSPSLELQNRINHTISEIEQKRKWRWPKKHGIIVAGIAIILLLIVSVHQLNQPEMFVESDPYFVTAQHEQIPEKSFMENPDTNRLDILPATINENVKGDVWLNEVTNEMVLRVDGLDPLPTQDYQLWFVDQDDHWNGELLHLRDGTAHIYYRNSDINQLKLIKVSIEPLGGSHTPTGPETFYLNFNY</sequence>
<evidence type="ECO:0000256" key="7">
    <source>
        <dbReference type="ARBA" id="ARBA00024353"/>
    </source>
</evidence>
<evidence type="ECO:0000256" key="10">
    <source>
        <dbReference type="ARBA" id="ARBA00030803"/>
    </source>
</evidence>
<keyword evidence="3" id="KW-1003">Cell membrane</keyword>
<dbReference type="InterPro" id="IPR027383">
    <property type="entry name" value="Znf_put"/>
</dbReference>
<comment type="caution">
    <text evidence="14">The sequence shown here is derived from an EMBL/GenBank/DDBJ whole genome shotgun (WGS) entry which is preliminary data.</text>
</comment>
<protein>
    <recommendedName>
        <fullName evidence="8">Anti-sigma-W factor RsiW</fullName>
    </recommendedName>
    <alternativeName>
        <fullName evidence="10">Regulator of SigK</fullName>
    </alternativeName>
    <alternativeName>
        <fullName evidence="9">Sigma-K anti-sigma factor RskA</fullName>
    </alternativeName>
</protein>
<evidence type="ECO:0000256" key="3">
    <source>
        <dbReference type="ARBA" id="ARBA00022475"/>
    </source>
</evidence>
<name>A0A6N8FN37_9BACI</name>
<dbReference type="GO" id="GO:0005886">
    <property type="term" value="C:plasma membrane"/>
    <property type="evidence" value="ECO:0007669"/>
    <property type="project" value="UniProtKB-SubCell"/>
</dbReference>
<dbReference type="RefSeq" id="WP_155668925.1">
    <property type="nucleotide sequence ID" value="NZ_WOCA01000007.1"/>
</dbReference>
<feature type="domain" description="Anti-sigma K factor RskA C-terminal" evidence="12">
    <location>
        <begin position="129"/>
        <end position="229"/>
    </location>
</feature>
<evidence type="ECO:0000256" key="11">
    <source>
        <dbReference type="SAM" id="Phobius"/>
    </source>
</evidence>
<dbReference type="GO" id="GO:0016989">
    <property type="term" value="F:sigma factor antagonist activity"/>
    <property type="evidence" value="ECO:0007669"/>
    <property type="project" value="TreeGrafter"/>
</dbReference>
<dbReference type="InterPro" id="IPR051474">
    <property type="entry name" value="Anti-sigma-K/W_factor"/>
</dbReference>
<dbReference type="EMBL" id="WOCA01000007">
    <property type="protein sequence ID" value="MUK88768.1"/>
    <property type="molecule type" value="Genomic_DNA"/>
</dbReference>
<keyword evidence="6 11" id="KW-0472">Membrane</keyword>
<dbReference type="Gene3D" id="1.10.10.1320">
    <property type="entry name" value="Anti-sigma factor, zinc-finger domain"/>
    <property type="match status" value="1"/>
</dbReference>
<evidence type="ECO:0000259" key="13">
    <source>
        <dbReference type="Pfam" id="PF13490"/>
    </source>
</evidence>
<dbReference type="InterPro" id="IPR018764">
    <property type="entry name" value="RskA_C"/>
</dbReference>
<evidence type="ECO:0000313" key="14">
    <source>
        <dbReference type="EMBL" id="MUK88768.1"/>
    </source>
</evidence>
<dbReference type="GO" id="GO:0006417">
    <property type="term" value="P:regulation of translation"/>
    <property type="evidence" value="ECO:0007669"/>
    <property type="project" value="TreeGrafter"/>
</dbReference>
<dbReference type="PANTHER" id="PTHR37461">
    <property type="entry name" value="ANTI-SIGMA-K FACTOR RSKA"/>
    <property type="match status" value="1"/>
</dbReference>
<organism evidence="14 15">
    <name type="scientific">Ornithinibacillus caprae</name>
    <dbReference type="NCBI Taxonomy" id="2678566"/>
    <lineage>
        <taxon>Bacteria</taxon>
        <taxon>Bacillati</taxon>
        <taxon>Bacillota</taxon>
        <taxon>Bacilli</taxon>
        <taxon>Bacillales</taxon>
        <taxon>Bacillaceae</taxon>
        <taxon>Ornithinibacillus</taxon>
    </lineage>
</organism>
<keyword evidence="15" id="KW-1185">Reference proteome</keyword>
<dbReference type="Pfam" id="PF13490">
    <property type="entry name" value="zf-HC2"/>
    <property type="match status" value="1"/>
</dbReference>